<evidence type="ECO:0008006" key="3">
    <source>
        <dbReference type="Google" id="ProtNLM"/>
    </source>
</evidence>
<sequence>MTTVSNTTLADKNQAYWYVAANSVFKDKWVHDLQKQISDFLTSNVDWIGIQLPSNNTERQTKLMDYACGNGIISMTYIDESAATIVSPPPVSKCTGIDLSDGMLDKYRATTATLGLPEARMIALQGNLLAPIVQPTNPPLDDEELDSFDLVAISSYAALGVETTSRWYFLIIDWATRDSLAMNEHASPDAVHPKHPAAHTISQDSFTQEQIVSLYEQAGCGNARFVLADRLSDVLGARSGKMQLFWARATKL</sequence>
<name>A0A5N6WSK4_9EURO</name>
<gene>
    <name evidence="1" type="ORF">BDV39DRAFT_208382</name>
</gene>
<organism evidence="1 2">
    <name type="scientific">Aspergillus sergii</name>
    <dbReference type="NCBI Taxonomy" id="1034303"/>
    <lineage>
        <taxon>Eukaryota</taxon>
        <taxon>Fungi</taxon>
        <taxon>Dikarya</taxon>
        <taxon>Ascomycota</taxon>
        <taxon>Pezizomycotina</taxon>
        <taxon>Eurotiomycetes</taxon>
        <taxon>Eurotiomycetidae</taxon>
        <taxon>Eurotiales</taxon>
        <taxon>Aspergillaceae</taxon>
        <taxon>Aspergillus</taxon>
        <taxon>Aspergillus subgen. Circumdati</taxon>
    </lineage>
</organism>
<dbReference type="EMBL" id="ML741824">
    <property type="protein sequence ID" value="KAE8323865.1"/>
    <property type="molecule type" value="Genomic_DNA"/>
</dbReference>
<keyword evidence="2" id="KW-1185">Reference proteome</keyword>
<evidence type="ECO:0000313" key="2">
    <source>
        <dbReference type="Proteomes" id="UP000325945"/>
    </source>
</evidence>
<dbReference type="SUPFAM" id="SSF53335">
    <property type="entry name" value="S-adenosyl-L-methionine-dependent methyltransferases"/>
    <property type="match status" value="1"/>
</dbReference>
<dbReference type="InterPro" id="IPR029063">
    <property type="entry name" value="SAM-dependent_MTases_sf"/>
</dbReference>
<dbReference type="Gene3D" id="3.40.50.150">
    <property type="entry name" value="Vaccinia Virus protein VP39"/>
    <property type="match status" value="1"/>
</dbReference>
<evidence type="ECO:0000313" key="1">
    <source>
        <dbReference type="EMBL" id="KAE8323865.1"/>
    </source>
</evidence>
<reference evidence="2" key="1">
    <citation type="submission" date="2019-04" db="EMBL/GenBank/DDBJ databases">
        <title>Friends and foes A comparative genomics studyof 23 Aspergillus species from section Flavi.</title>
        <authorList>
            <consortium name="DOE Joint Genome Institute"/>
            <person name="Kjaerbolling I."/>
            <person name="Vesth T."/>
            <person name="Frisvad J.C."/>
            <person name="Nybo J.L."/>
            <person name="Theobald S."/>
            <person name="Kildgaard S."/>
            <person name="Isbrandt T."/>
            <person name="Kuo A."/>
            <person name="Sato A."/>
            <person name="Lyhne E.K."/>
            <person name="Kogle M.E."/>
            <person name="Wiebenga A."/>
            <person name="Kun R.S."/>
            <person name="Lubbers R.J."/>
            <person name="Makela M.R."/>
            <person name="Barry K."/>
            <person name="Chovatia M."/>
            <person name="Clum A."/>
            <person name="Daum C."/>
            <person name="Haridas S."/>
            <person name="He G."/>
            <person name="LaButti K."/>
            <person name="Lipzen A."/>
            <person name="Mondo S."/>
            <person name="Riley R."/>
            <person name="Salamov A."/>
            <person name="Simmons B.A."/>
            <person name="Magnuson J.K."/>
            <person name="Henrissat B."/>
            <person name="Mortensen U.H."/>
            <person name="Larsen T.O."/>
            <person name="Devries R.P."/>
            <person name="Grigoriev I.V."/>
            <person name="Machida M."/>
            <person name="Baker S.E."/>
            <person name="Andersen M.R."/>
        </authorList>
    </citation>
    <scope>NUCLEOTIDE SEQUENCE [LARGE SCALE GENOMIC DNA]</scope>
    <source>
        <strain evidence="2">CBS 130017</strain>
    </source>
</reference>
<proteinExistence type="predicted"/>
<dbReference type="AlphaFoldDB" id="A0A5N6WSK4"/>
<accession>A0A5N6WSK4</accession>
<dbReference type="Proteomes" id="UP000325945">
    <property type="component" value="Unassembled WGS sequence"/>
</dbReference>
<protein>
    <recommendedName>
        <fullName evidence="3">Methyltransferase domain-containing protein</fullName>
    </recommendedName>
</protein>